<dbReference type="Ensembl" id="ENSOANT00000015061.3">
    <property type="protein sequence ID" value="ENSOANP00000015058.2"/>
    <property type="gene ID" value="ENSOANG00000009478.3"/>
</dbReference>
<dbReference type="GO" id="GO:0004930">
    <property type="term" value="F:G protein-coupled receptor activity"/>
    <property type="evidence" value="ECO:0007669"/>
    <property type="project" value="UniProtKB-KW"/>
</dbReference>
<dbReference type="Gene3D" id="1.20.1070.10">
    <property type="entry name" value="Rhodopsin 7-helix transmembrane proteins"/>
    <property type="match status" value="1"/>
</dbReference>
<keyword evidence="3" id="KW-0716">Sensory transduction</keyword>
<dbReference type="HOGENOM" id="CLU_009579_3_0_1"/>
<keyword evidence="7" id="KW-0157">Chromophore</keyword>
<evidence type="ECO:0000313" key="16">
    <source>
        <dbReference type="Proteomes" id="UP000002279"/>
    </source>
</evidence>
<dbReference type="FunFam" id="1.20.1070.10:FF:000807">
    <property type="entry name" value="Visual pigment-like receptor peropsin"/>
    <property type="match status" value="1"/>
</dbReference>
<proteinExistence type="predicted"/>
<dbReference type="OMA" id="ENCAGEM"/>
<reference evidence="15" key="2">
    <citation type="submission" date="2025-08" db="UniProtKB">
        <authorList>
            <consortium name="Ensembl"/>
        </authorList>
    </citation>
    <scope>IDENTIFICATION</scope>
    <source>
        <strain evidence="15">Glennie</strain>
    </source>
</reference>
<dbReference type="GeneTree" id="ENSGT01120000271854"/>
<reference evidence="15" key="3">
    <citation type="submission" date="2025-09" db="UniProtKB">
        <authorList>
            <consortium name="Ensembl"/>
        </authorList>
    </citation>
    <scope>IDENTIFICATION</scope>
    <source>
        <strain evidence="15">Glennie</strain>
    </source>
</reference>
<dbReference type="GO" id="GO:0007602">
    <property type="term" value="P:phototransduction"/>
    <property type="evidence" value="ECO:0007669"/>
    <property type="project" value="UniProtKB-KW"/>
</dbReference>
<evidence type="ECO:0000256" key="12">
    <source>
        <dbReference type="SAM" id="Phobius"/>
    </source>
</evidence>
<keyword evidence="2" id="KW-0600">Photoreceptor protein</keyword>
<evidence type="ECO:0000256" key="4">
    <source>
        <dbReference type="ARBA" id="ARBA00022692"/>
    </source>
</evidence>
<keyword evidence="5" id="KW-0681">Retinal protein</keyword>
<dbReference type="PANTHER" id="PTHR24240">
    <property type="entry name" value="OPSIN"/>
    <property type="match status" value="1"/>
</dbReference>
<keyword evidence="6 12" id="KW-1133">Transmembrane helix</keyword>
<evidence type="ECO:0000256" key="5">
    <source>
        <dbReference type="ARBA" id="ARBA00022925"/>
    </source>
</evidence>
<keyword evidence="16" id="KW-1185">Reference proteome</keyword>
<dbReference type="Proteomes" id="UP000002279">
    <property type="component" value="Chromosome X1"/>
</dbReference>
<evidence type="ECO:0000256" key="6">
    <source>
        <dbReference type="ARBA" id="ARBA00022989"/>
    </source>
</evidence>
<dbReference type="AlphaFoldDB" id="F6Z4K7"/>
<dbReference type="InterPro" id="IPR000276">
    <property type="entry name" value="GPCR_Rhodpsn"/>
</dbReference>
<evidence type="ECO:0000256" key="1">
    <source>
        <dbReference type="ARBA" id="ARBA00004141"/>
    </source>
</evidence>
<dbReference type="InterPro" id="IPR027430">
    <property type="entry name" value="Retinal_BS"/>
</dbReference>
<keyword evidence="13" id="KW-0732">Signal</keyword>
<evidence type="ECO:0000256" key="13">
    <source>
        <dbReference type="SAM" id="SignalP"/>
    </source>
</evidence>
<evidence type="ECO:0000256" key="11">
    <source>
        <dbReference type="ARBA" id="ARBA00023224"/>
    </source>
</evidence>
<name>F6Z4K7_ORNAN</name>
<keyword evidence="10" id="KW-0675">Receptor</keyword>
<feature type="signal peptide" evidence="13">
    <location>
        <begin position="1"/>
        <end position="25"/>
    </location>
</feature>
<feature type="transmembrane region" description="Helical" evidence="12">
    <location>
        <begin position="53"/>
        <end position="74"/>
    </location>
</feature>
<dbReference type="SUPFAM" id="SSF81321">
    <property type="entry name" value="Family A G protein-coupled receptor-like"/>
    <property type="match status" value="1"/>
</dbReference>
<evidence type="ECO:0000256" key="2">
    <source>
        <dbReference type="ARBA" id="ARBA00022543"/>
    </source>
</evidence>
<dbReference type="PROSITE" id="PS00238">
    <property type="entry name" value="OPSIN"/>
    <property type="match status" value="1"/>
</dbReference>
<sequence>TANISVALILIWVSALFWSAGPVLGWGSYTDRMYGTCEIDWAEANFSSICKSYIISIFFCCFFLPVSIMFFSYVSIIKMVKSSHTLAGADDPTDRQRRLDRDVTRVSVVICTAFIVAWSPYAVISMWSAFGHSVPNLTSVLASLFAKSASFYNPIIYFGMNSKFRKDILVLLPCAKESKEPVKLKKFKNLRQKQGFTLQKPEKAHVLQVPDSGPMSLINTPPLGNRNSFDLACDNSDFECVRL</sequence>
<dbReference type="eggNOG" id="KOG3656">
    <property type="taxonomic scope" value="Eukaryota"/>
</dbReference>
<dbReference type="InParanoid" id="F6Z4K7"/>
<keyword evidence="8" id="KW-0297">G-protein coupled receptor</keyword>
<organism evidence="15 16">
    <name type="scientific">Ornithorhynchus anatinus</name>
    <name type="common">Duckbill platypus</name>
    <dbReference type="NCBI Taxonomy" id="9258"/>
    <lineage>
        <taxon>Eukaryota</taxon>
        <taxon>Metazoa</taxon>
        <taxon>Chordata</taxon>
        <taxon>Craniata</taxon>
        <taxon>Vertebrata</taxon>
        <taxon>Euteleostomi</taxon>
        <taxon>Mammalia</taxon>
        <taxon>Monotremata</taxon>
        <taxon>Ornithorhynchidae</taxon>
        <taxon>Ornithorhynchus</taxon>
    </lineage>
</organism>
<dbReference type="PROSITE" id="PS50262">
    <property type="entry name" value="G_PROTEIN_RECEP_F1_2"/>
    <property type="match status" value="1"/>
</dbReference>
<evidence type="ECO:0000259" key="14">
    <source>
        <dbReference type="PROSITE" id="PS50262"/>
    </source>
</evidence>
<dbReference type="GO" id="GO:0016020">
    <property type="term" value="C:membrane"/>
    <property type="evidence" value="ECO:0007669"/>
    <property type="project" value="UniProtKB-SubCell"/>
</dbReference>
<feature type="chain" id="PRO_5028354792" description="G-protein coupled receptors family 1 profile domain-containing protein" evidence="13">
    <location>
        <begin position="26"/>
        <end position="243"/>
    </location>
</feature>
<evidence type="ECO:0000256" key="10">
    <source>
        <dbReference type="ARBA" id="ARBA00023170"/>
    </source>
</evidence>
<dbReference type="InterPro" id="IPR017452">
    <property type="entry name" value="GPCR_Rhodpsn_7TM"/>
</dbReference>
<dbReference type="Bgee" id="ENSOANG00000009478">
    <property type="expression patterns" value="Expressed in testis and 2 other cell types or tissues"/>
</dbReference>
<dbReference type="GO" id="GO:0009881">
    <property type="term" value="F:photoreceptor activity"/>
    <property type="evidence" value="ECO:0007669"/>
    <property type="project" value="UniProtKB-KW"/>
</dbReference>
<keyword evidence="11" id="KW-0807">Transducer</keyword>
<comment type="subcellular location">
    <subcellularLocation>
        <location evidence="1">Membrane</location>
        <topology evidence="1">Multi-pass membrane protein</topology>
    </subcellularLocation>
</comment>
<evidence type="ECO:0000256" key="3">
    <source>
        <dbReference type="ARBA" id="ARBA00022606"/>
    </source>
</evidence>
<protein>
    <recommendedName>
        <fullName evidence="14">G-protein coupled receptors family 1 profile domain-containing protein</fullName>
    </recommendedName>
</protein>
<keyword evidence="4 12" id="KW-0812">Transmembrane</keyword>
<evidence type="ECO:0000313" key="15">
    <source>
        <dbReference type="Ensembl" id="ENSOANP00000015058.2"/>
    </source>
</evidence>
<dbReference type="InterPro" id="IPR050125">
    <property type="entry name" value="GPCR_opsins"/>
</dbReference>
<accession>F6Z4K7</accession>
<feature type="transmembrane region" description="Helical" evidence="12">
    <location>
        <begin position="136"/>
        <end position="158"/>
    </location>
</feature>
<feature type="transmembrane region" description="Helical" evidence="12">
    <location>
        <begin position="106"/>
        <end position="130"/>
    </location>
</feature>
<dbReference type="PRINTS" id="PR00237">
    <property type="entry name" value="GPCRRHODOPSN"/>
</dbReference>
<evidence type="ECO:0000256" key="8">
    <source>
        <dbReference type="ARBA" id="ARBA00023040"/>
    </source>
</evidence>
<keyword evidence="9 12" id="KW-0472">Membrane</keyword>
<dbReference type="Pfam" id="PF00001">
    <property type="entry name" value="7tm_1"/>
    <property type="match status" value="1"/>
</dbReference>
<evidence type="ECO:0000256" key="9">
    <source>
        <dbReference type="ARBA" id="ARBA00023136"/>
    </source>
</evidence>
<feature type="domain" description="G-protein coupled receptors family 1 profile" evidence="14">
    <location>
        <begin position="1"/>
        <end position="157"/>
    </location>
</feature>
<reference evidence="15 16" key="1">
    <citation type="journal article" date="2008" name="Nature">
        <title>Genome analysis of the platypus reveals unique signatures of evolution.</title>
        <authorList>
            <person name="Warren W.C."/>
            <person name="Hillier L.W."/>
            <person name="Marshall Graves J.A."/>
            <person name="Birney E."/>
            <person name="Ponting C.P."/>
            <person name="Grutzner F."/>
            <person name="Belov K."/>
            <person name="Miller W."/>
            <person name="Clarke L."/>
            <person name="Chinwalla A.T."/>
            <person name="Yang S.P."/>
            <person name="Heger A."/>
            <person name="Locke D.P."/>
            <person name="Miethke P."/>
            <person name="Waters P.D."/>
            <person name="Veyrunes F."/>
            <person name="Fulton L."/>
            <person name="Fulton B."/>
            <person name="Graves T."/>
            <person name="Wallis J."/>
            <person name="Puente X.S."/>
            <person name="Lopez-Otin C."/>
            <person name="Ordonez G.R."/>
            <person name="Eichler E.E."/>
            <person name="Chen L."/>
            <person name="Cheng Z."/>
            <person name="Deakin J.E."/>
            <person name="Alsop A."/>
            <person name="Thompson K."/>
            <person name="Kirby P."/>
            <person name="Papenfuss A.T."/>
            <person name="Wakefield M.J."/>
            <person name="Olender T."/>
            <person name="Lancet D."/>
            <person name="Huttley G.A."/>
            <person name="Smit A.F."/>
            <person name="Pask A."/>
            <person name="Temple-Smith P."/>
            <person name="Batzer M.A."/>
            <person name="Walker J.A."/>
            <person name="Konkel M.K."/>
            <person name="Harris R.S."/>
            <person name="Whittington C.M."/>
            <person name="Wong E.S."/>
            <person name="Gemmell N.J."/>
            <person name="Buschiazzo E."/>
            <person name="Vargas Jentzsch I.M."/>
            <person name="Merkel A."/>
            <person name="Schmitz J."/>
            <person name="Zemann A."/>
            <person name="Churakov G."/>
            <person name="Kriegs J.O."/>
            <person name="Brosius J."/>
            <person name="Murchison E.P."/>
            <person name="Sachidanandam R."/>
            <person name="Smith C."/>
            <person name="Hannon G.J."/>
            <person name="Tsend-Ayush E."/>
            <person name="McMillan D."/>
            <person name="Attenborough R."/>
            <person name="Rens W."/>
            <person name="Ferguson-Smith M."/>
            <person name="Lefevre C.M."/>
            <person name="Sharp J.A."/>
            <person name="Nicholas K.R."/>
            <person name="Ray D.A."/>
            <person name="Kube M."/>
            <person name="Reinhardt R."/>
            <person name="Pringle T.H."/>
            <person name="Taylor J."/>
            <person name="Jones R.C."/>
            <person name="Nixon B."/>
            <person name="Dacheux J.L."/>
            <person name="Niwa H."/>
            <person name="Sekita Y."/>
            <person name="Huang X."/>
            <person name="Stark A."/>
            <person name="Kheradpour P."/>
            <person name="Kellis M."/>
            <person name="Flicek P."/>
            <person name="Chen Y."/>
            <person name="Webber C."/>
            <person name="Hardison R."/>
            <person name="Nelson J."/>
            <person name="Hallsworth-Pepin K."/>
            <person name="Delehaunty K."/>
            <person name="Markovic C."/>
            <person name="Minx P."/>
            <person name="Feng Y."/>
            <person name="Kremitzki C."/>
            <person name="Mitreva M."/>
            <person name="Glasscock J."/>
            <person name="Wylie T."/>
            <person name="Wohldmann P."/>
            <person name="Thiru P."/>
            <person name="Nhan M.N."/>
            <person name="Pohl C.S."/>
            <person name="Smith S.M."/>
            <person name="Hou S."/>
            <person name="Nefedov M."/>
            <person name="de Jong P.J."/>
            <person name="Renfree M.B."/>
            <person name="Mardis E.R."/>
            <person name="Wilson R.K."/>
        </authorList>
    </citation>
    <scope>NUCLEOTIDE SEQUENCE [LARGE SCALE GENOMIC DNA]</scope>
    <source>
        <strain evidence="15 16">Glennie</strain>
    </source>
</reference>
<evidence type="ECO:0000256" key="7">
    <source>
        <dbReference type="ARBA" id="ARBA00022991"/>
    </source>
</evidence>